<comment type="caution">
    <text evidence="2">The sequence shown here is derived from an EMBL/GenBank/DDBJ whole genome shotgun (WGS) entry which is preliminary data.</text>
</comment>
<evidence type="ECO:0000313" key="3">
    <source>
        <dbReference type="Proteomes" id="UP000481861"/>
    </source>
</evidence>
<dbReference type="OrthoDB" id="2386090at2759"/>
<gene>
    <name evidence="2" type="ORF">BDV95DRAFT_625188</name>
</gene>
<name>A0A7C8IGM4_9PLEO</name>
<sequence>MAPNAGSKFTVTAVWAVPVLYKNENQPDPNVRLLQAIGVAVLSAVPMVTMSYLTAPFVATIHLRVPPTAAYTREALISFARNPPPSTLLEFTTLRIFPARKLTTTYLSELRALAPQRGRFANIELPKTKAWHDRQKQKGFWERVFQMMNEPRFKFYVKEGQSYTIRTRVPGVWEGVAGAIQQQTMASEAAAGKGGKVRTTATPGPTRLLEDVKKQKVVKRQTSRLRK</sequence>
<dbReference type="EMBL" id="JAADJZ010000002">
    <property type="protein sequence ID" value="KAF2877166.1"/>
    <property type="molecule type" value="Genomic_DNA"/>
</dbReference>
<proteinExistence type="predicted"/>
<protein>
    <submittedName>
        <fullName evidence="2">Uncharacterized protein</fullName>
    </submittedName>
</protein>
<dbReference type="Proteomes" id="UP000481861">
    <property type="component" value="Unassembled WGS sequence"/>
</dbReference>
<feature type="region of interest" description="Disordered" evidence="1">
    <location>
        <begin position="187"/>
        <end position="227"/>
    </location>
</feature>
<evidence type="ECO:0000313" key="2">
    <source>
        <dbReference type="EMBL" id="KAF2877166.1"/>
    </source>
</evidence>
<evidence type="ECO:0000256" key="1">
    <source>
        <dbReference type="SAM" id="MobiDB-lite"/>
    </source>
</evidence>
<organism evidence="2 3">
    <name type="scientific">Massariosphaeria phaeospora</name>
    <dbReference type="NCBI Taxonomy" id="100035"/>
    <lineage>
        <taxon>Eukaryota</taxon>
        <taxon>Fungi</taxon>
        <taxon>Dikarya</taxon>
        <taxon>Ascomycota</taxon>
        <taxon>Pezizomycotina</taxon>
        <taxon>Dothideomycetes</taxon>
        <taxon>Pleosporomycetidae</taxon>
        <taxon>Pleosporales</taxon>
        <taxon>Pleosporales incertae sedis</taxon>
        <taxon>Massariosphaeria</taxon>
    </lineage>
</organism>
<accession>A0A7C8IGM4</accession>
<feature type="compositionally biased region" description="Basic residues" evidence="1">
    <location>
        <begin position="215"/>
        <end position="227"/>
    </location>
</feature>
<keyword evidence="3" id="KW-1185">Reference proteome</keyword>
<dbReference type="AlphaFoldDB" id="A0A7C8IGM4"/>
<reference evidence="2 3" key="1">
    <citation type="submission" date="2020-01" db="EMBL/GenBank/DDBJ databases">
        <authorList>
            <consortium name="DOE Joint Genome Institute"/>
            <person name="Haridas S."/>
            <person name="Albert R."/>
            <person name="Binder M."/>
            <person name="Bloem J."/>
            <person name="Labutti K."/>
            <person name="Salamov A."/>
            <person name="Andreopoulos B."/>
            <person name="Baker S.E."/>
            <person name="Barry K."/>
            <person name="Bills G."/>
            <person name="Bluhm B.H."/>
            <person name="Cannon C."/>
            <person name="Castanera R."/>
            <person name="Culley D.E."/>
            <person name="Daum C."/>
            <person name="Ezra D."/>
            <person name="Gonzalez J.B."/>
            <person name="Henrissat B."/>
            <person name="Kuo A."/>
            <person name="Liang C."/>
            <person name="Lipzen A."/>
            <person name="Lutzoni F."/>
            <person name="Magnuson J."/>
            <person name="Mondo S."/>
            <person name="Nolan M."/>
            <person name="Ohm R."/>
            <person name="Pangilinan J."/>
            <person name="Park H.-J.H."/>
            <person name="Ramirez L."/>
            <person name="Alfaro M."/>
            <person name="Sun H."/>
            <person name="Tritt A."/>
            <person name="Yoshinaga Y."/>
            <person name="Zwiers L.-H.L."/>
            <person name="Turgeon B.G."/>
            <person name="Goodwin S.B."/>
            <person name="Spatafora J.W."/>
            <person name="Crous P.W."/>
            <person name="Grigoriev I.V."/>
        </authorList>
    </citation>
    <scope>NUCLEOTIDE SEQUENCE [LARGE SCALE GENOMIC DNA]</scope>
    <source>
        <strain evidence="2 3">CBS 611.86</strain>
    </source>
</reference>